<protein>
    <submittedName>
        <fullName evidence="5">LacI family transcriptional regulator</fullName>
    </submittedName>
</protein>
<dbReference type="SUPFAM" id="SSF53822">
    <property type="entry name" value="Periplasmic binding protein-like I"/>
    <property type="match status" value="1"/>
</dbReference>
<dbReference type="Pfam" id="PF00356">
    <property type="entry name" value="LacI"/>
    <property type="match status" value="1"/>
</dbReference>
<dbReference type="InterPro" id="IPR000843">
    <property type="entry name" value="HTH_LacI"/>
</dbReference>
<dbReference type="SUPFAM" id="SSF47413">
    <property type="entry name" value="lambda repressor-like DNA-binding domains"/>
    <property type="match status" value="1"/>
</dbReference>
<dbReference type="Gene3D" id="3.40.50.2300">
    <property type="match status" value="2"/>
</dbReference>
<name>A0A2V1JZV4_9ACTO</name>
<keyword evidence="6" id="KW-1185">Reference proteome</keyword>
<evidence type="ECO:0000256" key="2">
    <source>
        <dbReference type="ARBA" id="ARBA00023125"/>
    </source>
</evidence>
<dbReference type="CDD" id="cd01392">
    <property type="entry name" value="HTH_LacI"/>
    <property type="match status" value="1"/>
</dbReference>
<dbReference type="InterPro" id="IPR028082">
    <property type="entry name" value="Peripla_BP_I"/>
</dbReference>
<dbReference type="GO" id="GO:0000976">
    <property type="term" value="F:transcription cis-regulatory region binding"/>
    <property type="evidence" value="ECO:0007669"/>
    <property type="project" value="TreeGrafter"/>
</dbReference>
<dbReference type="Gene3D" id="1.10.260.40">
    <property type="entry name" value="lambda repressor-like DNA-binding domains"/>
    <property type="match status" value="1"/>
</dbReference>
<dbReference type="SMART" id="SM00354">
    <property type="entry name" value="HTH_LACI"/>
    <property type="match status" value="1"/>
</dbReference>
<dbReference type="PROSITE" id="PS50932">
    <property type="entry name" value="HTH_LACI_2"/>
    <property type="match status" value="1"/>
</dbReference>
<evidence type="ECO:0000256" key="3">
    <source>
        <dbReference type="ARBA" id="ARBA00023163"/>
    </source>
</evidence>
<dbReference type="EMBL" id="QETB01000007">
    <property type="protein sequence ID" value="PWF24421.1"/>
    <property type="molecule type" value="Genomic_DNA"/>
</dbReference>
<organism evidence="5 6">
    <name type="scientific">Ancrocorticia populi</name>
    <dbReference type="NCBI Taxonomy" id="2175228"/>
    <lineage>
        <taxon>Bacteria</taxon>
        <taxon>Bacillati</taxon>
        <taxon>Actinomycetota</taxon>
        <taxon>Actinomycetes</taxon>
        <taxon>Actinomycetales</taxon>
        <taxon>Actinomycetaceae</taxon>
        <taxon>Ancrocorticia</taxon>
    </lineage>
</organism>
<dbReference type="PANTHER" id="PTHR30146">
    <property type="entry name" value="LACI-RELATED TRANSCRIPTIONAL REPRESSOR"/>
    <property type="match status" value="1"/>
</dbReference>
<dbReference type="GO" id="GO:0003700">
    <property type="term" value="F:DNA-binding transcription factor activity"/>
    <property type="evidence" value="ECO:0007669"/>
    <property type="project" value="TreeGrafter"/>
</dbReference>
<dbReference type="Proteomes" id="UP000245283">
    <property type="component" value="Unassembled WGS sequence"/>
</dbReference>
<evidence type="ECO:0000313" key="5">
    <source>
        <dbReference type="EMBL" id="PWF24421.1"/>
    </source>
</evidence>
<keyword evidence="1" id="KW-0805">Transcription regulation</keyword>
<proteinExistence type="predicted"/>
<gene>
    <name evidence="5" type="ORF">DD236_11425</name>
</gene>
<dbReference type="Pfam" id="PF13377">
    <property type="entry name" value="Peripla_BP_3"/>
    <property type="match status" value="1"/>
</dbReference>
<comment type="caution">
    <text evidence="5">The sequence shown here is derived from an EMBL/GenBank/DDBJ whole genome shotgun (WGS) entry which is preliminary data.</text>
</comment>
<dbReference type="CDD" id="cd01574">
    <property type="entry name" value="PBP1_LacI"/>
    <property type="match status" value="1"/>
</dbReference>
<keyword evidence="3" id="KW-0804">Transcription</keyword>
<feature type="domain" description="HTH lacI-type" evidence="4">
    <location>
        <begin position="9"/>
        <end position="63"/>
    </location>
</feature>
<evidence type="ECO:0000256" key="1">
    <source>
        <dbReference type="ARBA" id="ARBA00023015"/>
    </source>
</evidence>
<dbReference type="InterPro" id="IPR010982">
    <property type="entry name" value="Lambda_DNA-bd_dom_sf"/>
</dbReference>
<sequence>MVVTHSARPSMAEVAKVAGVSHQTVSRVINGFPGVRPDTRERIEAAIKETGYRRNSAARTLVTRRSGLIGVIAVGSFLYGPTSTLAAIDEAARKHDYTIMLSNIREGSETEFRNAVESCLDRAVEAVLIIATREVLVEYLHAMQIDVPTIVVGPSQDSVPGGLNTMCVDQEQGAHMAVQHLIDLGHRDITLVTGPHNWIEAQERCEGAKRTCAEAGIKPTIYEGDWSAAFGYQLGKKLTDPEGSLPEAIFAANDHMALGLIAAFHENGIKLPEDVSIVGFDDVPEASFYTPSLTTIHQDFTTLGRRVLEAALALLDDERPDMTPVAATLNVRASTARA</sequence>
<reference evidence="6" key="1">
    <citation type="submission" date="2018-05" db="EMBL/GenBank/DDBJ databases">
        <authorList>
            <person name="Li Y."/>
        </authorList>
    </citation>
    <scope>NUCLEOTIDE SEQUENCE [LARGE SCALE GENOMIC DNA]</scope>
    <source>
        <strain evidence="6">sk1b4</strain>
    </source>
</reference>
<evidence type="ECO:0000313" key="6">
    <source>
        <dbReference type="Proteomes" id="UP000245283"/>
    </source>
</evidence>
<keyword evidence="2" id="KW-0238">DNA-binding</keyword>
<accession>A0A2V1JZV4</accession>
<dbReference type="InterPro" id="IPR046335">
    <property type="entry name" value="LacI/GalR-like_sensor"/>
</dbReference>
<dbReference type="OrthoDB" id="9785139at2"/>
<dbReference type="AlphaFoldDB" id="A0A2V1JZV4"/>
<dbReference type="PROSITE" id="PS00356">
    <property type="entry name" value="HTH_LACI_1"/>
    <property type="match status" value="1"/>
</dbReference>
<evidence type="ECO:0000259" key="4">
    <source>
        <dbReference type="PROSITE" id="PS50932"/>
    </source>
</evidence>
<dbReference type="PANTHER" id="PTHR30146:SF109">
    <property type="entry name" value="HTH-TYPE TRANSCRIPTIONAL REGULATOR GALS"/>
    <property type="match status" value="1"/>
</dbReference>